<dbReference type="NCBIfam" id="TIGR02595">
    <property type="entry name" value="PEP_CTERM"/>
    <property type="match status" value="1"/>
</dbReference>
<sequence>MTNILKKLSFVATSAVLGFTVIQANPVNAASMIYDLEVSIDSGVLAGETYSGFFEFDDSGLTGIDEEFLSVSNISFDFGGVNYTETNSLSDPEAVFFDGDFLGLSWSDDEFSFIAGFFDLSEAFFAYDIPQGAGAGDIAYTLRADTPASTPVSTPEPTAIFSLLALGATGCSGVLKKRK</sequence>
<feature type="chain" id="PRO_5013273459" description="PEP-CTERM protein-sorting domain-containing protein" evidence="1">
    <location>
        <begin position="30"/>
        <end position="179"/>
    </location>
</feature>
<evidence type="ECO:0000313" key="2">
    <source>
        <dbReference type="EMBL" id="OLT62427.1"/>
    </source>
</evidence>
<comment type="caution">
    <text evidence="2">The sequence shown here is derived from an EMBL/GenBank/DDBJ whole genome shotgun (WGS) entry which is preliminary data.</text>
</comment>
<evidence type="ECO:0000256" key="1">
    <source>
        <dbReference type="SAM" id="SignalP"/>
    </source>
</evidence>
<dbReference type="RefSeq" id="WP_075904427.1">
    <property type="nucleotide sequence ID" value="NZ_MKZS01000001.1"/>
</dbReference>
<evidence type="ECO:0008006" key="4">
    <source>
        <dbReference type="Google" id="ProtNLM"/>
    </source>
</evidence>
<gene>
    <name evidence="2" type="ORF">BJP37_28775</name>
</gene>
<organism evidence="2 3">
    <name type="scientific">Moorena bouillonii PNG</name>
    <dbReference type="NCBI Taxonomy" id="568701"/>
    <lineage>
        <taxon>Bacteria</taxon>
        <taxon>Bacillati</taxon>
        <taxon>Cyanobacteriota</taxon>
        <taxon>Cyanophyceae</taxon>
        <taxon>Coleofasciculales</taxon>
        <taxon>Coleofasciculaceae</taxon>
        <taxon>Moorena</taxon>
    </lineage>
</organism>
<dbReference type="AlphaFoldDB" id="A0A1U7N904"/>
<dbReference type="InterPro" id="IPR013424">
    <property type="entry name" value="Ice-binding_C"/>
</dbReference>
<reference evidence="2 3" key="1">
    <citation type="submission" date="2016-10" db="EMBL/GenBank/DDBJ databases">
        <title>Comparative genomics uncovers the prolific and rare metabolic potential of the cyanobacterial genus Moorea.</title>
        <authorList>
            <person name="Leao T."/>
            <person name="Castelao G."/>
            <person name="Korobeynikov A."/>
            <person name="Monroe E.A."/>
            <person name="Podell S."/>
            <person name="Glukhov E."/>
            <person name="Allen E."/>
            <person name="Gerwick W.H."/>
            <person name="Gerwick L."/>
        </authorList>
    </citation>
    <scope>NUCLEOTIDE SEQUENCE [LARGE SCALE GENOMIC DNA]</scope>
    <source>
        <strain evidence="2 3">PNG5-198</strain>
    </source>
</reference>
<keyword evidence="3" id="KW-1185">Reference proteome</keyword>
<accession>A0A1U7N904</accession>
<dbReference type="EMBL" id="MKZS01000001">
    <property type="protein sequence ID" value="OLT62427.1"/>
    <property type="molecule type" value="Genomic_DNA"/>
</dbReference>
<proteinExistence type="predicted"/>
<evidence type="ECO:0000313" key="3">
    <source>
        <dbReference type="Proteomes" id="UP000186657"/>
    </source>
</evidence>
<feature type="signal peptide" evidence="1">
    <location>
        <begin position="1"/>
        <end position="29"/>
    </location>
</feature>
<dbReference type="Proteomes" id="UP000186657">
    <property type="component" value="Unassembled WGS sequence"/>
</dbReference>
<keyword evidence="1" id="KW-0732">Signal</keyword>
<name>A0A1U7N904_9CYAN</name>
<protein>
    <recommendedName>
        <fullName evidence="4">PEP-CTERM protein-sorting domain-containing protein</fullName>
    </recommendedName>
</protein>